<dbReference type="PANTHER" id="PTHR37828:SF1">
    <property type="entry name" value="YCII-RELATED DOMAIN-CONTAINING PROTEIN"/>
    <property type="match status" value="1"/>
</dbReference>
<accession>A0A928Z3U7</accession>
<dbReference type="Proteomes" id="UP000625316">
    <property type="component" value="Unassembled WGS sequence"/>
</dbReference>
<dbReference type="InterPro" id="IPR011008">
    <property type="entry name" value="Dimeric_a/b-barrel"/>
</dbReference>
<reference evidence="1" key="1">
    <citation type="submission" date="2020-10" db="EMBL/GenBank/DDBJ databases">
        <authorList>
            <person name="Castelo-Branco R."/>
            <person name="Eusebio N."/>
            <person name="Adriana R."/>
            <person name="Vieira A."/>
            <person name="Brugerolle De Fraissinette N."/>
            <person name="Rezende De Castro R."/>
            <person name="Schneider M.P."/>
            <person name="Vasconcelos V."/>
            <person name="Leao P.N."/>
        </authorList>
    </citation>
    <scope>NUCLEOTIDE SEQUENCE</scope>
    <source>
        <strain evidence="1">LEGE 11480</strain>
    </source>
</reference>
<comment type="caution">
    <text evidence="1">The sequence shown here is derived from an EMBL/GenBank/DDBJ whole genome shotgun (WGS) entry which is preliminary data.</text>
</comment>
<evidence type="ECO:0000313" key="1">
    <source>
        <dbReference type="EMBL" id="MBE9029643.1"/>
    </source>
</evidence>
<proteinExistence type="predicted"/>
<protein>
    <recommendedName>
        <fullName evidence="3">YCII-related domain-containing protein</fullName>
    </recommendedName>
</protein>
<dbReference type="Gene3D" id="3.30.70.1060">
    <property type="entry name" value="Dimeric alpha+beta barrel"/>
    <property type="match status" value="1"/>
</dbReference>
<dbReference type="RefSeq" id="WP_264324461.1">
    <property type="nucleotide sequence ID" value="NZ_JADEXQ010000019.1"/>
</dbReference>
<gene>
    <name evidence="1" type="ORF">IQ266_07865</name>
</gene>
<dbReference type="SUPFAM" id="SSF54909">
    <property type="entry name" value="Dimeric alpha+beta barrel"/>
    <property type="match status" value="1"/>
</dbReference>
<keyword evidence="2" id="KW-1185">Reference proteome</keyword>
<dbReference type="EMBL" id="JADEXQ010000019">
    <property type="protein sequence ID" value="MBE9029643.1"/>
    <property type="molecule type" value="Genomic_DNA"/>
</dbReference>
<name>A0A928Z3U7_9CYAN</name>
<dbReference type="PANTHER" id="PTHR37828">
    <property type="entry name" value="GSR2449 PROTEIN"/>
    <property type="match status" value="1"/>
</dbReference>
<dbReference type="AlphaFoldDB" id="A0A928Z3U7"/>
<organism evidence="1 2">
    <name type="scientific">Romeriopsis navalis LEGE 11480</name>
    <dbReference type="NCBI Taxonomy" id="2777977"/>
    <lineage>
        <taxon>Bacteria</taxon>
        <taxon>Bacillati</taxon>
        <taxon>Cyanobacteriota</taxon>
        <taxon>Cyanophyceae</taxon>
        <taxon>Leptolyngbyales</taxon>
        <taxon>Leptolyngbyaceae</taxon>
        <taxon>Romeriopsis</taxon>
        <taxon>Romeriopsis navalis</taxon>
    </lineage>
</organism>
<evidence type="ECO:0008006" key="3">
    <source>
        <dbReference type="Google" id="ProtNLM"/>
    </source>
</evidence>
<sequence length="100" mass="11298">MAWFVKIEAGIVDKAVFDQHVPAHKAFVQELIDQGHQVSTGYWGRRGGGMLLFTADSMREAESIVSRDPLVINHCVTYDLYEWNVVMGSLLNDNKVMELT</sequence>
<evidence type="ECO:0000313" key="2">
    <source>
        <dbReference type="Proteomes" id="UP000625316"/>
    </source>
</evidence>